<proteinExistence type="predicted"/>
<feature type="compositionally biased region" description="Low complexity" evidence="1">
    <location>
        <begin position="51"/>
        <end position="67"/>
    </location>
</feature>
<reference evidence="2" key="1">
    <citation type="submission" date="2020-02" db="EMBL/GenBank/DDBJ databases">
        <authorList>
            <person name="Meier V. D."/>
        </authorList>
    </citation>
    <scope>NUCLEOTIDE SEQUENCE</scope>
    <source>
        <strain evidence="2">AVDCRST_MAG69</strain>
    </source>
</reference>
<evidence type="ECO:0000313" key="2">
    <source>
        <dbReference type="EMBL" id="CAA9499884.1"/>
    </source>
</evidence>
<evidence type="ECO:0000256" key="1">
    <source>
        <dbReference type="SAM" id="MobiDB-lite"/>
    </source>
</evidence>
<dbReference type="EMBL" id="CADCVP010000192">
    <property type="protein sequence ID" value="CAA9499884.1"/>
    <property type="molecule type" value="Genomic_DNA"/>
</dbReference>
<feature type="compositionally biased region" description="Basic residues" evidence="1">
    <location>
        <begin position="71"/>
        <end position="82"/>
    </location>
</feature>
<dbReference type="AlphaFoldDB" id="A0A6J4SI01"/>
<organism evidence="2">
    <name type="scientific">uncultured Solirubrobacteraceae bacterium</name>
    <dbReference type="NCBI Taxonomy" id="1162706"/>
    <lineage>
        <taxon>Bacteria</taxon>
        <taxon>Bacillati</taxon>
        <taxon>Actinomycetota</taxon>
        <taxon>Thermoleophilia</taxon>
        <taxon>Solirubrobacterales</taxon>
        <taxon>Solirubrobacteraceae</taxon>
        <taxon>environmental samples</taxon>
    </lineage>
</organism>
<feature type="region of interest" description="Disordered" evidence="1">
    <location>
        <begin position="1"/>
        <end position="91"/>
    </location>
</feature>
<gene>
    <name evidence="2" type="ORF">AVDCRST_MAG69-1822</name>
</gene>
<feature type="compositionally biased region" description="Low complexity" evidence="1">
    <location>
        <begin position="28"/>
        <end position="43"/>
    </location>
</feature>
<feature type="non-terminal residue" evidence="2">
    <location>
        <position position="1"/>
    </location>
</feature>
<protein>
    <submittedName>
        <fullName evidence="2">Uncharacterized protein</fullName>
    </submittedName>
</protein>
<accession>A0A6J4SI01</accession>
<sequence length="91" mass="9505">EERAGTHSPRRAGVEDQPGRGTGHRARGLGAARATAARRASSGTRRRGSVDGRQAGRPADAGGAPAVDRPRSRRRSRGRGRSSRTAIGRGL</sequence>
<feature type="non-terminal residue" evidence="2">
    <location>
        <position position="91"/>
    </location>
</feature>
<name>A0A6J4SI01_9ACTN</name>